<dbReference type="Proteomes" id="UP001054857">
    <property type="component" value="Unassembled WGS sequence"/>
</dbReference>
<accession>A0AAD3HTF8</accession>
<gene>
    <name evidence="6" type="ORF">Agub_g15926</name>
</gene>
<dbReference type="EMBL" id="BMAR01000096">
    <property type="protein sequence ID" value="GFR53179.1"/>
    <property type="molecule type" value="Genomic_DNA"/>
</dbReference>
<comment type="similarity">
    <text evidence="2">Belongs to the aminoglycoside phosphotransferase family.</text>
</comment>
<name>A0AAD3HTF8_9CHLO</name>
<protein>
    <submittedName>
        <fullName evidence="6">Uncharacterized protein</fullName>
    </submittedName>
</protein>
<keyword evidence="3" id="KW-0963">Cytoplasm</keyword>
<dbReference type="PANTHER" id="PTHR21064">
    <property type="entry name" value="AMINOGLYCOSIDE PHOSPHOTRANSFERASE DOMAIN-CONTAINING PROTEIN-RELATED"/>
    <property type="match status" value="1"/>
</dbReference>
<evidence type="ECO:0000256" key="2">
    <source>
        <dbReference type="ARBA" id="ARBA00006219"/>
    </source>
</evidence>
<evidence type="ECO:0000256" key="5">
    <source>
        <dbReference type="ARBA" id="ARBA00022777"/>
    </source>
</evidence>
<keyword evidence="7" id="KW-1185">Reference proteome</keyword>
<evidence type="ECO:0000256" key="4">
    <source>
        <dbReference type="ARBA" id="ARBA00022679"/>
    </source>
</evidence>
<sequence length="234" mass="24607">HFLSSLLNLCQFCHRDLPSSRSRSGWSAQEVNNITCSKHLTTFNLAPAIVMPPKAGVLGSSHAEDDSSAQPYIPENCNKFQSKREGHRPLLTAAQAVYLAREVFGIGWSGDDATHEDSTGPSSGSGSNSTICNISPDVCVELPSYDDRSFRIRTSTSSTRSESYVVLKVHNSRDGARTSALQAMDAAMLRVQQAGVLTNTPLPPLPPLGRSAGGGGGDGSCGGVCQAAGAAVPY</sequence>
<evidence type="ECO:0000313" key="7">
    <source>
        <dbReference type="Proteomes" id="UP001054857"/>
    </source>
</evidence>
<dbReference type="GO" id="GO:0005737">
    <property type="term" value="C:cytoplasm"/>
    <property type="evidence" value="ECO:0007669"/>
    <property type="project" value="UniProtKB-SubCell"/>
</dbReference>
<reference evidence="6 7" key="1">
    <citation type="journal article" date="2021" name="Sci. Rep.">
        <title>Genome sequencing of the multicellular alga Astrephomene provides insights into convergent evolution of germ-soma differentiation.</title>
        <authorList>
            <person name="Yamashita S."/>
            <person name="Yamamoto K."/>
            <person name="Matsuzaki R."/>
            <person name="Suzuki S."/>
            <person name="Yamaguchi H."/>
            <person name="Hirooka S."/>
            <person name="Minakuchi Y."/>
            <person name="Miyagishima S."/>
            <person name="Kawachi M."/>
            <person name="Toyoda A."/>
            <person name="Nozaki H."/>
        </authorList>
    </citation>
    <scope>NUCLEOTIDE SEQUENCE [LARGE SCALE GENOMIC DNA]</scope>
    <source>
        <strain evidence="6 7">NIES-4017</strain>
    </source>
</reference>
<proteinExistence type="inferred from homology"/>
<dbReference type="InterPro" id="IPR050249">
    <property type="entry name" value="Pseudomonas-type_ThrB"/>
</dbReference>
<organism evidence="6 7">
    <name type="scientific">Astrephomene gubernaculifera</name>
    <dbReference type="NCBI Taxonomy" id="47775"/>
    <lineage>
        <taxon>Eukaryota</taxon>
        <taxon>Viridiplantae</taxon>
        <taxon>Chlorophyta</taxon>
        <taxon>core chlorophytes</taxon>
        <taxon>Chlorophyceae</taxon>
        <taxon>CS clade</taxon>
        <taxon>Chlamydomonadales</taxon>
        <taxon>Astrephomenaceae</taxon>
        <taxon>Astrephomene</taxon>
    </lineage>
</organism>
<keyword evidence="4" id="KW-0808">Transferase</keyword>
<feature type="non-terminal residue" evidence="6">
    <location>
        <position position="234"/>
    </location>
</feature>
<keyword evidence="5" id="KW-0418">Kinase</keyword>
<evidence type="ECO:0000256" key="1">
    <source>
        <dbReference type="ARBA" id="ARBA00004496"/>
    </source>
</evidence>
<feature type="non-terminal residue" evidence="6">
    <location>
        <position position="1"/>
    </location>
</feature>
<comment type="caution">
    <text evidence="6">The sequence shown here is derived from an EMBL/GenBank/DDBJ whole genome shotgun (WGS) entry which is preliminary data.</text>
</comment>
<dbReference type="PANTHER" id="PTHR21064:SF1">
    <property type="entry name" value="HYDROXYLYSINE KINASE"/>
    <property type="match status" value="1"/>
</dbReference>
<dbReference type="GO" id="GO:0019202">
    <property type="term" value="F:amino acid kinase activity"/>
    <property type="evidence" value="ECO:0007669"/>
    <property type="project" value="TreeGrafter"/>
</dbReference>
<evidence type="ECO:0000256" key="3">
    <source>
        <dbReference type="ARBA" id="ARBA00022490"/>
    </source>
</evidence>
<comment type="subcellular location">
    <subcellularLocation>
        <location evidence="1">Cytoplasm</location>
    </subcellularLocation>
</comment>
<evidence type="ECO:0000313" key="6">
    <source>
        <dbReference type="EMBL" id="GFR53179.1"/>
    </source>
</evidence>
<dbReference type="AlphaFoldDB" id="A0AAD3HTF8"/>